<dbReference type="OMA" id="VNEFWIF"/>
<dbReference type="RefSeq" id="WP_011135094.1">
    <property type="nucleotide sequence ID" value="NZ_CP024028.1"/>
</dbReference>
<dbReference type="SMR" id="A0A202B6F2"/>
<accession>A0A202B6F2</accession>
<protein>
    <recommendedName>
        <fullName evidence="1">MaoC-like domain-containing protein</fullName>
    </recommendedName>
</protein>
<sequence>MLLSFDNKAIADWAKLSGDYNPIHFEVERARETGANDIIVHGMLPLLHIKQRLSTVLPADTGRDWVSVKAMFRSPVLRQLPHALEIQPGKQRSRFSLRATHDASEVMAGSVYRSVPAESPEQPASFSIDRQLFREKRAVFAEAFPDFDRAWLLVDALTFSQFLSSEVPFSIVRDLAKMSGIASQHELMDAALTVQTAHTVMVEPELFRMPLSQLKDPGEIRCELHAPVTVPNSKDTLSGLSQFTVRLDGRPVMQSEVGLLVRFKS</sequence>
<reference evidence="2 3" key="1">
    <citation type="submission" date="2017-05" db="EMBL/GenBank/DDBJ databases">
        <title>Chromobacterium violaceum GHPS1 isolated from Hydrocarbon polluted soil in French Guiana display an awesome secondary metabolite arsenal and a battery of drug and heavy-metal-resistance and detoxification of xenobiotics proteins.</title>
        <authorList>
            <person name="Belbahri L."/>
        </authorList>
    </citation>
    <scope>NUCLEOTIDE SEQUENCE [LARGE SCALE GENOMIC DNA]</scope>
    <source>
        <strain evidence="2 3">GHPS1</strain>
    </source>
</reference>
<name>A0A202B6F2_CHRVL</name>
<dbReference type="InterPro" id="IPR002539">
    <property type="entry name" value="MaoC-like_dom"/>
</dbReference>
<dbReference type="EMBL" id="NHOO01000013">
    <property type="protein sequence ID" value="OVE47163.1"/>
    <property type="molecule type" value="Genomic_DNA"/>
</dbReference>
<comment type="caution">
    <text evidence="2">The sequence shown here is derived from an EMBL/GenBank/DDBJ whole genome shotgun (WGS) entry which is preliminary data.</text>
</comment>
<dbReference type="Pfam" id="PF01575">
    <property type="entry name" value="MaoC_dehydratas"/>
    <property type="match status" value="1"/>
</dbReference>
<dbReference type="SUPFAM" id="SSF54637">
    <property type="entry name" value="Thioesterase/thiol ester dehydrase-isomerase"/>
    <property type="match status" value="1"/>
</dbReference>
<proteinExistence type="predicted"/>
<dbReference type="PANTHER" id="PTHR43841:SF1">
    <property type="entry name" value="3-HYDROXYACYL-THIOESTER DEHYDRATASE X"/>
    <property type="match status" value="1"/>
</dbReference>
<evidence type="ECO:0000313" key="2">
    <source>
        <dbReference type="EMBL" id="OVE47163.1"/>
    </source>
</evidence>
<evidence type="ECO:0000259" key="1">
    <source>
        <dbReference type="Pfam" id="PF01575"/>
    </source>
</evidence>
<gene>
    <name evidence="2" type="ORF">CBW21_15995</name>
</gene>
<feature type="domain" description="MaoC-like" evidence="1">
    <location>
        <begin position="8"/>
        <end position="76"/>
    </location>
</feature>
<dbReference type="GeneID" id="66367224"/>
<keyword evidence="3" id="KW-1185">Reference proteome</keyword>
<dbReference type="CDD" id="cd03441">
    <property type="entry name" value="R_hydratase_like"/>
    <property type="match status" value="1"/>
</dbReference>
<dbReference type="AlphaFoldDB" id="A0A202B6F2"/>
<dbReference type="Gene3D" id="3.10.129.10">
    <property type="entry name" value="Hotdog Thioesterase"/>
    <property type="match status" value="1"/>
</dbReference>
<organism evidence="2 3">
    <name type="scientific">Chromobacterium violaceum</name>
    <dbReference type="NCBI Taxonomy" id="536"/>
    <lineage>
        <taxon>Bacteria</taxon>
        <taxon>Pseudomonadati</taxon>
        <taxon>Pseudomonadota</taxon>
        <taxon>Betaproteobacteria</taxon>
        <taxon>Neisseriales</taxon>
        <taxon>Chromobacteriaceae</taxon>
        <taxon>Chromobacterium</taxon>
    </lineage>
</organism>
<evidence type="ECO:0000313" key="3">
    <source>
        <dbReference type="Proteomes" id="UP000196342"/>
    </source>
</evidence>
<dbReference type="Proteomes" id="UP000196342">
    <property type="component" value="Unassembled WGS sequence"/>
</dbReference>
<dbReference type="InterPro" id="IPR029069">
    <property type="entry name" value="HotDog_dom_sf"/>
</dbReference>
<dbReference type="PANTHER" id="PTHR43841">
    <property type="entry name" value="3-HYDROXYACYL-THIOESTER DEHYDRATASE HTDX-RELATED"/>
    <property type="match status" value="1"/>
</dbReference>